<evidence type="ECO:0000259" key="6">
    <source>
        <dbReference type="PROSITE" id="PS51935"/>
    </source>
</evidence>
<sequence>MDIPVTTKTRSRRTRYAVALTAGLTALALNSAVAPTASAAPAPCEVLTTGAGPLAELAVVKACEQVGVNYVYGGGHGTNPGPTGGGLDCSGLVRYAYALATGEDIINGPTKVQWQSSRAVARFTKAEGFDPLLPGDLLFYGASAGSIHHVALYLGAGQVVHAPYTGTKVRVANAAMGDYFGSIRLFAGGTTALPVPGVDRIAYTEGDTLWAKDGDLDLPPELQEDDVAKYQFEGDRVGVLTHGGALLVKEGDLGPGWHTVNADSVTDFELSGARIGFTEGEDLYVVDGDIDGAAVLQDAEVAAFQVEGDRVGVLNTDGDLLVKEGDLEPGWVEVAGGVRDFQLHGARIAYRVGGDLWAQDETLDAASTLQESNVAAYQLSGDRIAVQTTAGALLVKEGDLGPGWEIVNADSVTAFHLDSDRIAFAEGDELWAKEGDLDAGLTHLASDVDSFQLDGDRIAVLRDGALDVKEGDLDADWYPVNPDSVTTFQIGADITRPVR</sequence>
<evidence type="ECO:0000256" key="1">
    <source>
        <dbReference type="ARBA" id="ARBA00007074"/>
    </source>
</evidence>
<accession>A0A9W6QHI0</accession>
<dbReference type="RefSeq" id="WP_285608622.1">
    <property type="nucleotide sequence ID" value="NZ_BSSD01000001.1"/>
</dbReference>
<comment type="caution">
    <text evidence="7">The sequence shown here is derived from an EMBL/GenBank/DDBJ whole genome shotgun (WGS) entry which is preliminary data.</text>
</comment>
<dbReference type="SUPFAM" id="SSF54001">
    <property type="entry name" value="Cysteine proteinases"/>
    <property type="match status" value="1"/>
</dbReference>
<feature type="domain" description="NlpC/P60" evidence="6">
    <location>
        <begin position="52"/>
        <end position="191"/>
    </location>
</feature>
<keyword evidence="3" id="KW-0378">Hydrolase</keyword>
<evidence type="ECO:0000256" key="3">
    <source>
        <dbReference type="ARBA" id="ARBA00022801"/>
    </source>
</evidence>
<organism evidence="7 8">
    <name type="scientific">Actinokineospora globicatena</name>
    <dbReference type="NCBI Taxonomy" id="103729"/>
    <lineage>
        <taxon>Bacteria</taxon>
        <taxon>Bacillati</taxon>
        <taxon>Actinomycetota</taxon>
        <taxon>Actinomycetes</taxon>
        <taxon>Pseudonocardiales</taxon>
        <taxon>Pseudonocardiaceae</taxon>
        <taxon>Actinokineospora</taxon>
    </lineage>
</organism>
<comment type="similarity">
    <text evidence="1">Belongs to the peptidase C40 family.</text>
</comment>
<keyword evidence="8" id="KW-1185">Reference proteome</keyword>
<evidence type="ECO:0000256" key="2">
    <source>
        <dbReference type="ARBA" id="ARBA00022670"/>
    </source>
</evidence>
<protein>
    <recommendedName>
        <fullName evidence="6">NlpC/P60 domain-containing protein</fullName>
    </recommendedName>
</protein>
<proteinExistence type="inferred from homology"/>
<feature type="signal peptide" evidence="5">
    <location>
        <begin position="1"/>
        <end position="39"/>
    </location>
</feature>
<dbReference type="InterPro" id="IPR051794">
    <property type="entry name" value="PG_Endopeptidase_C40"/>
</dbReference>
<keyword evidence="5" id="KW-0732">Signal</keyword>
<dbReference type="PROSITE" id="PS51935">
    <property type="entry name" value="NLPC_P60"/>
    <property type="match status" value="1"/>
</dbReference>
<dbReference type="Gene3D" id="3.90.1720.10">
    <property type="entry name" value="endopeptidase domain like (from Nostoc punctiforme)"/>
    <property type="match status" value="1"/>
</dbReference>
<feature type="chain" id="PRO_5040816704" description="NlpC/P60 domain-containing protein" evidence="5">
    <location>
        <begin position="40"/>
        <end position="499"/>
    </location>
</feature>
<dbReference type="EMBL" id="BSSD01000001">
    <property type="protein sequence ID" value="GLW90548.1"/>
    <property type="molecule type" value="Genomic_DNA"/>
</dbReference>
<name>A0A9W6QHI0_9PSEU</name>
<keyword evidence="2" id="KW-0645">Protease</keyword>
<dbReference type="GO" id="GO:0006508">
    <property type="term" value="P:proteolysis"/>
    <property type="evidence" value="ECO:0007669"/>
    <property type="project" value="UniProtKB-KW"/>
</dbReference>
<evidence type="ECO:0000313" key="8">
    <source>
        <dbReference type="Proteomes" id="UP001165042"/>
    </source>
</evidence>
<dbReference type="InterPro" id="IPR038765">
    <property type="entry name" value="Papain-like_cys_pep_sf"/>
</dbReference>
<dbReference type="GO" id="GO:0008234">
    <property type="term" value="F:cysteine-type peptidase activity"/>
    <property type="evidence" value="ECO:0007669"/>
    <property type="project" value="UniProtKB-KW"/>
</dbReference>
<dbReference type="AlphaFoldDB" id="A0A9W6QHI0"/>
<dbReference type="InterPro" id="IPR000064">
    <property type="entry name" value="NLP_P60_dom"/>
</dbReference>
<evidence type="ECO:0000256" key="5">
    <source>
        <dbReference type="SAM" id="SignalP"/>
    </source>
</evidence>
<keyword evidence="4" id="KW-0788">Thiol protease</keyword>
<evidence type="ECO:0000256" key="4">
    <source>
        <dbReference type="ARBA" id="ARBA00022807"/>
    </source>
</evidence>
<gene>
    <name evidence="7" type="ORF">Aglo03_13640</name>
</gene>
<dbReference type="Proteomes" id="UP001165042">
    <property type="component" value="Unassembled WGS sequence"/>
</dbReference>
<dbReference type="Pfam" id="PF00877">
    <property type="entry name" value="NLPC_P60"/>
    <property type="match status" value="1"/>
</dbReference>
<reference evidence="7" key="1">
    <citation type="submission" date="2023-02" db="EMBL/GenBank/DDBJ databases">
        <title>Actinokineospora globicatena NBRC 15670.</title>
        <authorList>
            <person name="Ichikawa N."/>
            <person name="Sato H."/>
            <person name="Tonouchi N."/>
        </authorList>
    </citation>
    <scope>NUCLEOTIDE SEQUENCE</scope>
    <source>
        <strain evidence="7">NBRC 15670</strain>
    </source>
</reference>
<dbReference type="PANTHER" id="PTHR47359:SF3">
    <property type="entry name" value="NLP_P60 DOMAIN-CONTAINING PROTEIN-RELATED"/>
    <property type="match status" value="1"/>
</dbReference>
<evidence type="ECO:0000313" key="7">
    <source>
        <dbReference type="EMBL" id="GLW90548.1"/>
    </source>
</evidence>
<dbReference type="PANTHER" id="PTHR47359">
    <property type="entry name" value="PEPTIDOGLYCAN DL-ENDOPEPTIDASE CWLO"/>
    <property type="match status" value="1"/>
</dbReference>